<sequence>MIPQNCTFPGFIPNMVPHVAGTSGANVGDTQTHVPEPILQEHASISGTSLLHSYPSGSAPPHRIELLSSSTMAQHISQLSSCMTTSNGSSYAGKTPGSSQPALLQHVSTHPLAGKTIQVAPVPSKASDVKFSRLSSRNIPRKAPLRGNSGQSKPPSQDISRNISKPGQTQPSSRPETSANTATPAQKRRRVPTEKCQDTTRQSPVVLTKMGRGGKGMTKDDNQEGGNNQREEGAFRRKIKSNESKNDAARTTIPARIHREGRNVTKNFLQGTKIARSTYVPSSLLPNRTLRRRPMYDYDVPLELEGIRRALGPDDWNEYVYLMEALWLNKVTAHEFEEGAKPLFQLHLEGMRKRMNSVMVVKMIMPRLEQVREEQIVMSSG</sequence>
<comment type="caution">
    <text evidence="2">The sequence shown here is derived from an EMBL/GenBank/DDBJ whole genome shotgun (WGS) entry which is preliminary data.</text>
</comment>
<feature type="compositionally biased region" description="Polar residues" evidence="1">
    <location>
        <begin position="148"/>
        <end position="184"/>
    </location>
</feature>
<name>A0A8H6DRE3_COCSA</name>
<evidence type="ECO:0000313" key="3">
    <source>
        <dbReference type="Proteomes" id="UP000624244"/>
    </source>
</evidence>
<dbReference type="EMBL" id="WNKQ01000020">
    <property type="protein sequence ID" value="KAF5845043.1"/>
    <property type="molecule type" value="Genomic_DNA"/>
</dbReference>
<proteinExistence type="predicted"/>
<feature type="region of interest" description="Disordered" evidence="1">
    <location>
        <begin position="121"/>
        <end position="249"/>
    </location>
</feature>
<evidence type="ECO:0000256" key="1">
    <source>
        <dbReference type="SAM" id="MobiDB-lite"/>
    </source>
</evidence>
<evidence type="ECO:0000313" key="2">
    <source>
        <dbReference type="EMBL" id="KAF5845043.1"/>
    </source>
</evidence>
<feature type="region of interest" description="Disordered" evidence="1">
    <location>
        <begin position="83"/>
        <end position="102"/>
    </location>
</feature>
<gene>
    <name evidence="2" type="ORF">GGP41_001136</name>
</gene>
<dbReference type="Proteomes" id="UP000624244">
    <property type="component" value="Unassembled WGS sequence"/>
</dbReference>
<feature type="compositionally biased region" description="Basic and acidic residues" evidence="1">
    <location>
        <begin position="229"/>
        <end position="248"/>
    </location>
</feature>
<protein>
    <submittedName>
        <fullName evidence="2">Uncharacterized protein</fullName>
    </submittedName>
</protein>
<organism evidence="2 3">
    <name type="scientific">Cochliobolus sativus</name>
    <name type="common">Common root rot and spot blotch fungus</name>
    <name type="synonym">Bipolaris sorokiniana</name>
    <dbReference type="NCBI Taxonomy" id="45130"/>
    <lineage>
        <taxon>Eukaryota</taxon>
        <taxon>Fungi</taxon>
        <taxon>Dikarya</taxon>
        <taxon>Ascomycota</taxon>
        <taxon>Pezizomycotina</taxon>
        <taxon>Dothideomycetes</taxon>
        <taxon>Pleosporomycetidae</taxon>
        <taxon>Pleosporales</taxon>
        <taxon>Pleosporineae</taxon>
        <taxon>Pleosporaceae</taxon>
        <taxon>Bipolaris</taxon>
    </lineage>
</organism>
<dbReference type="AlphaFoldDB" id="A0A8H6DRE3"/>
<reference evidence="2" key="1">
    <citation type="submission" date="2019-11" db="EMBL/GenBank/DDBJ databases">
        <title>Bipolaris sorokiniana Genome sequencing.</title>
        <authorList>
            <person name="Wang H."/>
        </authorList>
    </citation>
    <scope>NUCLEOTIDE SEQUENCE</scope>
</reference>
<accession>A0A8H6DRE3</accession>